<proteinExistence type="predicted"/>
<protein>
    <submittedName>
        <fullName evidence="1">Uncharacterized protein</fullName>
    </submittedName>
</protein>
<accession>H0HV52</accession>
<dbReference type="AlphaFoldDB" id="H0HV52"/>
<sequence>MRRGRGSFQTICGPGLIDEATDAFLLEGLEAFIRAIEA</sequence>
<dbReference type="EMBL" id="AHAM01000168">
    <property type="protein sequence ID" value="EHK55450.1"/>
    <property type="molecule type" value="Genomic_DNA"/>
</dbReference>
<reference evidence="1 2" key="1">
    <citation type="journal article" date="2012" name="J. Bacteriol.">
        <title>Draft Genome Sequence of Mesorhizobium alhagi CCNWXJ12-2T, a Novel Salt-Resistant Species Isolated from the Desert of Northwestern China.</title>
        <authorList>
            <person name="Zhou M."/>
            <person name="Chen W."/>
            <person name="Chen H."/>
            <person name="Wei G."/>
        </authorList>
    </citation>
    <scope>NUCLEOTIDE SEQUENCE [LARGE SCALE GENOMIC DNA]</scope>
    <source>
        <strain evidence="1 2">CCNWXJ12-2</strain>
    </source>
</reference>
<gene>
    <name evidence="1" type="ORF">MAXJ12_20277</name>
</gene>
<dbReference type="Proteomes" id="UP000003250">
    <property type="component" value="Unassembled WGS sequence"/>
</dbReference>
<evidence type="ECO:0000313" key="2">
    <source>
        <dbReference type="Proteomes" id="UP000003250"/>
    </source>
</evidence>
<organism evidence="1 2">
    <name type="scientific">Mesorhizobium alhagi CCNWXJ12-2</name>
    <dbReference type="NCBI Taxonomy" id="1107882"/>
    <lineage>
        <taxon>Bacteria</taxon>
        <taxon>Pseudomonadati</taxon>
        <taxon>Pseudomonadota</taxon>
        <taxon>Alphaproteobacteria</taxon>
        <taxon>Hyphomicrobiales</taxon>
        <taxon>Phyllobacteriaceae</taxon>
        <taxon>Allomesorhizobium</taxon>
    </lineage>
</organism>
<dbReference type="PATRIC" id="fig|1107882.3.peg.3957"/>
<evidence type="ECO:0000313" key="1">
    <source>
        <dbReference type="EMBL" id="EHK55450.1"/>
    </source>
</evidence>
<keyword evidence="2" id="KW-1185">Reference proteome</keyword>
<name>H0HV52_9HYPH</name>